<proteinExistence type="predicted"/>
<protein>
    <submittedName>
        <fullName evidence="1">Uncharacterized protein</fullName>
    </submittedName>
</protein>
<name>X0UTQ4_9ZZZZ</name>
<accession>X0UTQ4</accession>
<dbReference type="AlphaFoldDB" id="X0UTQ4"/>
<sequence length="54" mass="6549">MIDKTSIEEYEKFLNKKNLVNKESLLENFKKADDKKREEMYDILDTTDTYNELN</sequence>
<evidence type="ECO:0000313" key="1">
    <source>
        <dbReference type="EMBL" id="GAF91835.1"/>
    </source>
</evidence>
<organism evidence="1">
    <name type="scientific">marine sediment metagenome</name>
    <dbReference type="NCBI Taxonomy" id="412755"/>
    <lineage>
        <taxon>unclassified sequences</taxon>
        <taxon>metagenomes</taxon>
        <taxon>ecological metagenomes</taxon>
    </lineage>
</organism>
<dbReference type="EMBL" id="BARS01016886">
    <property type="protein sequence ID" value="GAF91835.1"/>
    <property type="molecule type" value="Genomic_DNA"/>
</dbReference>
<gene>
    <name evidence="1" type="ORF">S01H1_27696</name>
</gene>
<reference evidence="1" key="1">
    <citation type="journal article" date="2014" name="Front. Microbiol.">
        <title>High frequency of phylogenetically diverse reductive dehalogenase-homologous genes in deep subseafloor sedimentary metagenomes.</title>
        <authorList>
            <person name="Kawai M."/>
            <person name="Futagami T."/>
            <person name="Toyoda A."/>
            <person name="Takaki Y."/>
            <person name="Nishi S."/>
            <person name="Hori S."/>
            <person name="Arai W."/>
            <person name="Tsubouchi T."/>
            <person name="Morono Y."/>
            <person name="Uchiyama I."/>
            <person name="Ito T."/>
            <person name="Fujiyama A."/>
            <person name="Inagaki F."/>
            <person name="Takami H."/>
        </authorList>
    </citation>
    <scope>NUCLEOTIDE SEQUENCE</scope>
    <source>
        <strain evidence="1">Expedition CK06-06</strain>
    </source>
</reference>
<comment type="caution">
    <text evidence="1">The sequence shown here is derived from an EMBL/GenBank/DDBJ whole genome shotgun (WGS) entry which is preliminary data.</text>
</comment>